<accession>A0ABX6LS03</accession>
<dbReference type="EMBL" id="CP051204">
    <property type="protein sequence ID" value="QJB41559.1"/>
    <property type="molecule type" value="Genomic_DNA"/>
</dbReference>
<evidence type="ECO:0000313" key="1">
    <source>
        <dbReference type="EMBL" id="QJB41559.1"/>
    </source>
</evidence>
<dbReference type="Proteomes" id="UP000503144">
    <property type="component" value="Chromosome"/>
</dbReference>
<dbReference type="RefSeq" id="WP_168861941.1">
    <property type="nucleotide sequence ID" value="NZ_CP051204.2"/>
</dbReference>
<sequence length="81" mass="8954">MKTGAYGVNALQHFARKGLEPSVWTEDGRPYYMILSRKVTTGQKKSEKNQIAFGEYKTFPIFAAPSGGNGEVPEWPKGTVC</sequence>
<reference evidence="2" key="1">
    <citation type="submission" date="2020-04" db="EMBL/GenBank/DDBJ databases">
        <authorList>
            <person name="Kittiwongwattana C."/>
        </authorList>
    </citation>
    <scope>NUCLEOTIDE SEQUENCE [LARGE SCALE GENOMIC DNA]</scope>
    <source>
        <strain evidence="2">1303</strain>
    </source>
</reference>
<evidence type="ECO:0000313" key="2">
    <source>
        <dbReference type="Proteomes" id="UP000503144"/>
    </source>
</evidence>
<name>A0ABX6LS03_9BACT</name>
<gene>
    <name evidence="1" type="ORF">HF324_28410</name>
</gene>
<protein>
    <submittedName>
        <fullName evidence="1">Uncharacterized protein</fullName>
    </submittedName>
</protein>
<reference evidence="1 2" key="2">
    <citation type="submission" date="2020-09" db="EMBL/GenBank/DDBJ databases">
        <authorList>
            <person name="Kittiwongwattana C."/>
        </authorList>
    </citation>
    <scope>NUCLEOTIDE SEQUENCE [LARGE SCALE GENOMIC DNA]</scope>
    <source>
        <strain evidence="1 2">1303</strain>
    </source>
</reference>
<keyword evidence="2" id="KW-1185">Reference proteome</keyword>
<organism evidence="1 2">
    <name type="scientific">Chitinophaga oryzae</name>
    <dbReference type="NCBI Taxonomy" id="2725414"/>
    <lineage>
        <taxon>Bacteria</taxon>
        <taxon>Pseudomonadati</taxon>
        <taxon>Bacteroidota</taxon>
        <taxon>Chitinophagia</taxon>
        <taxon>Chitinophagales</taxon>
        <taxon>Chitinophagaceae</taxon>
        <taxon>Chitinophaga</taxon>
    </lineage>
</organism>
<proteinExistence type="predicted"/>